<dbReference type="KEGG" id="pda:103711941"/>
<evidence type="ECO:0000313" key="3">
    <source>
        <dbReference type="RefSeq" id="XP_038985188.1"/>
    </source>
</evidence>
<protein>
    <submittedName>
        <fullName evidence="3">Endoribonuclease Dicer homolog 3a-like</fullName>
    </submittedName>
</protein>
<name>A0A8B9AME1_PHODC</name>
<dbReference type="OrthoDB" id="6513042at2759"/>
<evidence type="ECO:0000313" key="2">
    <source>
        <dbReference type="Proteomes" id="UP000228380"/>
    </source>
</evidence>
<dbReference type="GeneID" id="103711941"/>
<proteinExistence type="predicted"/>
<organism evidence="2 3">
    <name type="scientific">Phoenix dactylifera</name>
    <name type="common">Date palm</name>
    <dbReference type="NCBI Taxonomy" id="42345"/>
    <lineage>
        <taxon>Eukaryota</taxon>
        <taxon>Viridiplantae</taxon>
        <taxon>Streptophyta</taxon>
        <taxon>Embryophyta</taxon>
        <taxon>Tracheophyta</taxon>
        <taxon>Spermatophyta</taxon>
        <taxon>Magnoliopsida</taxon>
        <taxon>Liliopsida</taxon>
        <taxon>Arecaceae</taxon>
        <taxon>Coryphoideae</taxon>
        <taxon>Phoeniceae</taxon>
        <taxon>Phoenix</taxon>
    </lineage>
</organism>
<dbReference type="SUPFAM" id="SSF52540">
    <property type="entry name" value="P-loop containing nucleoside triphosphate hydrolases"/>
    <property type="match status" value="1"/>
</dbReference>
<dbReference type="Proteomes" id="UP000228380">
    <property type="component" value="Chromosome 8"/>
</dbReference>
<dbReference type="RefSeq" id="XP_038985188.1">
    <property type="nucleotide sequence ID" value="XM_039129260.1"/>
</dbReference>
<reference evidence="3" key="2">
    <citation type="submission" date="2025-08" db="UniProtKB">
        <authorList>
            <consortium name="RefSeq"/>
        </authorList>
    </citation>
    <scope>IDENTIFICATION</scope>
    <source>
        <tissue evidence="3">Young leaves</tissue>
    </source>
</reference>
<gene>
    <name evidence="3" type="primary">LOC103711941</name>
</gene>
<feature type="region of interest" description="Disordered" evidence="1">
    <location>
        <begin position="1"/>
        <end position="33"/>
    </location>
</feature>
<dbReference type="Gene3D" id="3.40.50.300">
    <property type="entry name" value="P-loop containing nucleotide triphosphate hydrolases"/>
    <property type="match status" value="1"/>
</dbReference>
<keyword evidence="2" id="KW-1185">Reference proteome</keyword>
<reference evidence="2" key="1">
    <citation type="journal article" date="2019" name="Nat. Commun.">
        <title>Genome-wide association mapping of date palm fruit traits.</title>
        <authorList>
            <person name="Hazzouri K.M."/>
            <person name="Gros-Balthazard M."/>
            <person name="Flowers J.M."/>
            <person name="Copetti D."/>
            <person name="Lemansour A."/>
            <person name="Lebrun M."/>
            <person name="Masmoudi K."/>
            <person name="Ferrand S."/>
            <person name="Dhar M.I."/>
            <person name="Fresquez Z.A."/>
            <person name="Rosas U."/>
            <person name="Zhang J."/>
            <person name="Talag J."/>
            <person name="Lee S."/>
            <person name="Kudrna D."/>
            <person name="Powell R.F."/>
            <person name="Leitch I.J."/>
            <person name="Krueger R.R."/>
            <person name="Wing R.A."/>
            <person name="Amiri K.M.A."/>
            <person name="Purugganan M.D."/>
        </authorList>
    </citation>
    <scope>NUCLEOTIDE SEQUENCE [LARGE SCALE GENOMIC DNA]</scope>
    <source>
        <strain evidence="2">cv. Khalas</strain>
    </source>
</reference>
<sequence>MAIPAAVHPLRTPPETANGEGAGASAKKQKRECQEFEPRSYEVAVYEVALRRNTIAVMDTGSGKMMSASKRFEKELKMSGDRWLVIFPAPTVHHQSGQLEVRIPFLSSPLIIM</sequence>
<accession>A0A8B9AME1</accession>
<dbReference type="InterPro" id="IPR027417">
    <property type="entry name" value="P-loop_NTPase"/>
</dbReference>
<dbReference type="AlphaFoldDB" id="A0A8B9AME1"/>
<evidence type="ECO:0000256" key="1">
    <source>
        <dbReference type="SAM" id="MobiDB-lite"/>
    </source>
</evidence>